<keyword evidence="3" id="KW-1185">Reference proteome</keyword>
<sequence length="109" mass="12202">MFRLSQPRHQNEAVHGRLGPLRVASSPSTVSNVRSALMFPLSKPPPPSSRRVLAINSKFQRQPPSAIWLKRAHEDFNTSNASGRREWSLPVAHIEQMTKIAEPASKRLA</sequence>
<dbReference type="EMBL" id="JACVVK020000079">
    <property type="protein sequence ID" value="KAK7494987.1"/>
    <property type="molecule type" value="Genomic_DNA"/>
</dbReference>
<gene>
    <name evidence="2" type="ORF">BaRGS_00013866</name>
</gene>
<dbReference type="Proteomes" id="UP001519460">
    <property type="component" value="Unassembled WGS sequence"/>
</dbReference>
<evidence type="ECO:0000256" key="1">
    <source>
        <dbReference type="SAM" id="MobiDB-lite"/>
    </source>
</evidence>
<organism evidence="2 3">
    <name type="scientific">Batillaria attramentaria</name>
    <dbReference type="NCBI Taxonomy" id="370345"/>
    <lineage>
        <taxon>Eukaryota</taxon>
        <taxon>Metazoa</taxon>
        <taxon>Spiralia</taxon>
        <taxon>Lophotrochozoa</taxon>
        <taxon>Mollusca</taxon>
        <taxon>Gastropoda</taxon>
        <taxon>Caenogastropoda</taxon>
        <taxon>Sorbeoconcha</taxon>
        <taxon>Cerithioidea</taxon>
        <taxon>Batillariidae</taxon>
        <taxon>Batillaria</taxon>
    </lineage>
</organism>
<accession>A0ABD0L6A2</accession>
<comment type="caution">
    <text evidence="2">The sequence shown here is derived from an EMBL/GenBank/DDBJ whole genome shotgun (WGS) entry which is preliminary data.</text>
</comment>
<protein>
    <submittedName>
        <fullName evidence="2">Uncharacterized protein</fullName>
    </submittedName>
</protein>
<evidence type="ECO:0000313" key="3">
    <source>
        <dbReference type="Proteomes" id="UP001519460"/>
    </source>
</evidence>
<dbReference type="AlphaFoldDB" id="A0ABD0L6A2"/>
<reference evidence="2 3" key="1">
    <citation type="journal article" date="2023" name="Sci. Data">
        <title>Genome assembly of the Korean intertidal mud-creeper Batillaria attramentaria.</title>
        <authorList>
            <person name="Patra A.K."/>
            <person name="Ho P.T."/>
            <person name="Jun S."/>
            <person name="Lee S.J."/>
            <person name="Kim Y."/>
            <person name="Won Y.J."/>
        </authorList>
    </citation>
    <scope>NUCLEOTIDE SEQUENCE [LARGE SCALE GENOMIC DNA]</scope>
    <source>
        <strain evidence="2">Wonlab-2016</strain>
    </source>
</reference>
<name>A0ABD0L6A2_9CAEN</name>
<evidence type="ECO:0000313" key="2">
    <source>
        <dbReference type="EMBL" id="KAK7494987.1"/>
    </source>
</evidence>
<feature type="region of interest" description="Disordered" evidence="1">
    <location>
        <begin position="1"/>
        <end position="26"/>
    </location>
</feature>
<proteinExistence type="predicted"/>